<dbReference type="SUPFAM" id="SSF161098">
    <property type="entry name" value="MetI-like"/>
    <property type="match status" value="1"/>
</dbReference>
<evidence type="ECO:0000259" key="11">
    <source>
        <dbReference type="PROSITE" id="PS50928"/>
    </source>
</evidence>
<organism evidence="12 13">
    <name type="scientific">Galliscardovia ingluviei</name>
    <dbReference type="NCBI Taxonomy" id="1769422"/>
    <lineage>
        <taxon>Bacteria</taxon>
        <taxon>Bacillati</taxon>
        <taxon>Actinomycetota</taxon>
        <taxon>Actinomycetes</taxon>
        <taxon>Bifidobacteriales</taxon>
        <taxon>Bifidobacteriaceae</taxon>
        <taxon>Galliscardovia</taxon>
    </lineage>
</organism>
<feature type="transmembrane region" description="Helical" evidence="9">
    <location>
        <begin position="21"/>
        <end position="40"/>
    </location>
</feature>
<dbReference type="PROSITE" id="PS50928">
    <property type="entry name" value="ABC_TM1"/>
    <property type="match status" value="1"/>
</dbReference>
<keyword evidence="6 9" id="KW-0812">Transmembrane</keyword>
<dbReference type="InterPro" id="IPR047103">
    <property type="entry name" value="MalF_P2_sf"/>
</dbReference>
<evidence type="ECO:0000256" key="9">
    <source>
        <dbReference type="RuleBase" id="RU363032"/>
    </source>
</evidence>
<keyword evidence="8 9" id="KW-0472">Membrane</keyword>
<dbReference type="InterPro" id="IPR035906">
    <property type="entry name" value="MetI-like_sf"/>
</dbReference>
<dbReference type="InterPro" id="IPR000515">
    <property type="entry name" value="MetI-like"/>
</dbReference>
<keyword evidence="4 10" id="KW-1003">Cell membrane</keyword>
<dbReference type="Pfam" id="PF00528">
    <property type="entry name" value="BPD_transp_1"/>
    <property type="match status" value="1"/>
</dbReference>
<reference evidence="12" key="1">
    <citation type="journal article" date="2014" name="Int. J. Syst. Evol. Microbiol.">
        <title>Complete genome sequence of Corynebacterium casei LMG S-19264T (=DSM 44701T), isolated from a smear-ripened cheese.</title>
        <authorList>
            <consortium name="US DOE Joint Genome Institute (JGI-PGF)"/>
            <person name="Walter F."/>
            <person name="Albersmeier A."/>
            <person name="Kalinowski J."/>
            <person name="Ruckert C."/>
        </authorList>
    </citation>
    <scope>NUCLEOTIDE SEQUENCE</scope>
    <source>
        <strain evidence="12">CCM 8606</strain>
    </source>
</reference>
<dbReference type="PANTHER" id="PTHR47314:SF1">
    <property type="entry name" value="MALTOSE_MALTODEXTRIN TRANSPORT SYSTEM PERMEASE PROTEIN MALF"/>
    <property type="match status" value="1"/>
</dbReference>
<evidence type="ECO:0000256" key="7">
    <source>
        <dbReference type="ARBA" id="ARBA00022989"/>
    </source>
</evidence>
<dbReference type="GO" id="GO:1990060">
    <property type="term" value="C:maltose transport complex"/>
    <property type="evidence" value="ECO:0007669"/>
    <property type="project" value="TreeGrafter"/>
</dbReference>
<feature type="transmembrane region" description="Helical" evidence="9">
    <location>
        <begin position="340"/>
        <end position="363"/>
    </location>
</feature>
<evidence type="ECO:0000256" key="5">
    <source>
        <dbReference type="ARBA" id="ARBA00022597"/>
    </source>
</evidence>
<evidence type="ECO:0000256" key="1">
    <source>
        <dbReference type="ARBA" id="ARBA00004651"/>
    </source>
</evidence>
<dbReference type="Pfam" id="PF16296">
    <property type="entry name" value="TM_PBP2_N"/>
    <property type="match status" value="1"/>
</dbReference>
<reference evidence="12" key="2">
    <citation type="submission" date="2020-09" db="EMBL/GenBank/DDBJ databases">
        <authorList>
            <person name="Sun Q."/>
            <person name="Sedlacek I."/>
        </authorList>
    </citation>
    <scope>NUCLEOTIDE SEQUENCE</scope>
    <source>
        <strain evidence="12">CCM 8606</strain>
    </source>
</reference>
<comment type="similarity">
    <text evidence="2 10">Belongs to the binding-protein-dependent transport system permease family. MalFG subfamily.</text>
</comment>
<comment type="function">
    <text evidence="10">Part of the ABC transporter complex MalEFGK involved in maltose/maltodextrin import. Probably responsible for the translocation of the substrate across the membrane.</text>
</comment>
<dbReference type="RefSeq" id="WP_188354236.1">
    <property type="nucleotide sequence ID" value="NZ_BMDH01000001.1"/>
</dbReference>
<evidence type="ECO:0000256" key="2">
    <source>
        <dbReference type="ARBA" id="ARBA00009047"/>
    </source>
</evidence>
<keyword evidence="5 10" id="KW-0762">Sugar transport</keyword>
<evidence type="ECO:0000313" key="13">
    <source>
        <dbReference type="Proteomes" id="UP000619536"/>
    </source>
</evidence>
<dbReference type="GO" id="GO:0015423">
    <property type="term" value="F:ABC-type maltose transporter activity"/>
    <property type="evidence" value="ECO:0007669"/>
    <property type="project" value="TreeGrafter"/>
</dbReference>
<comment type="subcellular location">
    <subcellularLocation>
        <location evidence="1 9">Cell membrane</location>
        <topology evidence="1 9">Multi-pass membrane protein</topology>
    </subcellularLocation>
</comment>
<dbReference type="AlphaFoldDB" id="A0A8J3AE87"/>
<dbReference type="InterPro" id="IPR035277">
    <property type="entry name" value="MalF_N"/>
</dbReference>
<gene>
    <name evidence="12" type="ORF">GCM10007377_00190</name>
</gene>
<evidence type="ECO:0000256" key="6">
    <source>
        <dbReference type="ARBA" id="ARBA00022692"/>
    </source>
</evidence>
<protein>
    <recommendedName>
        <fullName evidence="10">Maltose/maltodextrin transport system permease protein</fullName>
    </recommendedName>
</protein>
<proteinExistence type="inferred from homology"/>
<dbReference type="Proteomes" id="UP000619536">
    <property type="component" value="Unassembled WGS sequence"/>
</dbReference>
<dbReference type="Gene3D" id="1.10.3720.10">
    <property type="entry name" value="MetI-like"/>
    <property type="match status" value="1"/>
</dbReference>
<dbReference type="InterPro" id="IPR032550">
    <property type="entry name" value="TM_PBP2_N"/>
</dbReference>
<evidence type="ECO:0000256" key="10">
    <source>
        <dbReference type="RuleBase" id="RU367050"/>
    </source>
</evidence>
<sequence>MSKQENIQNKRKRMKKRIVSQVGNNVGANILPIVVKIVLLGMLDAMSLYGAFALLMQHKWVVLGLLLVGTGVINWIYWRSHGLAAKYLAPGIVLLLIFQLFAISYSAYIAFTNYGTGHNGTKEVAITALMQSSLVKKEDSPKYPLSVAKCGADYSFIVQDSEEQLLVGDNTQPLHHIDGTRNADGTIHSSQLQNCKVLNFSQILQDQSAIVSLSVPVSTNPNDGVLRTSDGQTASAYISTFRYDKSSDTMIDTKTHEQYRDNGTGAFVNDAGVALQPGWRVNVGFQNFIRLFTVKELQQPFLRVLLWTIEFSVLSVLTTFILGLFLAITLNDDRMKFRRLYRSILILPYAFPAFLSALVWAGMLNEKFGFINQVVFHGTEIPWLHAPTLAKIAVIVVNLWLGFPYMFLVCMGALQSIPHDLVEAATLDGASRWKIFRYITFPLLLVSVAPLLISSFAMNFNNFNLIYMLTAGGPVQTGSSMNIGSTDILISMVYKIAFVGANRDYGLASAFSIIIFLVVGLVSAISFKATKSLEELN</sequence>
<evidence type="ECO:0000256" key="4">
    <source>
        <dbReference type="ARBA" id="ARBA00022475"/>
    </source>
</evidence>
<dbReference type="PANTHER" id="PTHR47314">
    <property type="entry name" value="MALTOSE/MALTODEXTRIN TRANSPORT SYSTEM PERMEASE PROTEIN MALF"/>
    <property type="match status" value="1"/>
</dbReference>
<dbReference type="Gene3D" id="1.20.58.370">
    <property type="entry name" value="MalF N-terminal region-like"/>
    <property type="match status" value="1"/>
</dbReference>
<feature type="domain" description="ABC transmembrane type-1" evidence="11">
    <location>
        <begin position="305"/>
        <end position="526"/>
    </location>
</feature>
<keyword evidence="3 9" id="KW-0813">Transport</keyword>
<name>A0A8J3AE87_9BIFI</name>
<dbReference type="CDD" id="cd06261">
    <property type="entry name" value="TM_PBP2"/>
    <property type="match status" value="1"/>
</dbReference>
<keyword evidence="13" id="KW-1185">Reference proteome</keyword>
<feature type="transmembrane region" description="Helical" evidence="9">
    <location>
        <begin position="392"/>
        <end position="414"/>
    </location>
</feature>
<dbReference type="EMBL" id="BMDH01000001">
    <property type="protein sequence ID" value="GGI12284.1"/>
    <property type="molecule type" value="Genomic_DNA"/>
</dbReference>
<evidence type="ECO:0000256" key="3">
    <source>
        <dbReference type="ARBA" id="ARBA00022448"/>
    </source>
</evidence>
<keyword evidence="7 9" id="KW-1133">Transmembrane helix</keyword>
<dbReference type="SUPFAM" id="SSF160964">
    <property type="entry name" value="MalF N-terminal region-like"/>
    <property type="match status" value="1"/>
</dbReference>
<comment type="caution">
    <text evidence="12">The sequence shown here is derived from an EMBL/GenBank/DDBJ whole genome shotgun (WGS) entry which is preliminary data.</text>
</comment>
<feature type="transmembrane region" description="Helical" evidence="9">
    <location>
        <begin position="304"/>
        <end position="328"/>
    </location>
</feature>
<evidence type="ECO:0000256" key="8">
    <source>
        <dbReference type="ARBA" id="ARBA00023136"/>
    </source>
</evidence>
<feature type="transmembrane region" description="Helical" evidence="9">
    <location>
        <begin position="435"/>
        <end position="458"/>
    </location>
</feature>
<feature type="transmembrane region" description="Helical" evidence="9">
    <location>
        <begin position="60"/>
        <end position="78"/>
    </location>
</feature>
<dbReference type="Gene3D" id="3.10.650.10">
    <property type="entry name" value="MalF N-terminal region-like"/>
    <property type="match status" value="1"/>
</dbReference>
<dbReference type="GO" id="GO:0042956">
    <property type="term" value="P:maltodextrin transmembrane transport"/>
    <property type="evidence" value="ECO:0007669"/>
    <property type="project" value="TreeGrafter"/>
</dbReference>
<feature type="transmembrane region" description="Helical" evidence="9">
    <location>
        <begin position="87"/>
        <end position="111"/>
    </location>
</feature>
<feature type="transmembrane region" description="Helical" evidence="9">
    <location>
        <begin position="505"/>
        <end position="527"/>
    </location>
</feature>
<accession>A0A8J3AE87</accession>
<dbReference type="Gene3D" id="2.40.430.10">
    <property type="entry name" value="D-maltodextrin-binding protein, MBP"/>
    <property type="match status" value="1"/>
</dbReference>
<evidence type="ECO:0000313" key="12">
    <source>
        <dbReference type="EMBL" id="GGI12284.1"/>
    </source>
</evidence>